<sequence length="240" mass="27551">MWKSNKIAILYSVITLFTTFILGQILLILYPDGNTTGSSVLFILMNLIPMIVAIFFSKYEKRKNVLKDMFLQREKLTPYLLAMGSVILYYTVSIILRNVEFTGGTLLALLAYIPWTILQGGLEECGWRWYLQTKLEINNFAVKMFVISIIWFLWHIPVYRLSWITAGSSNYLIFYLMILGNTFMFGVIKEKSKGVLPCVVAHMLIDSFAVLMLVQSNLMPIIILVSIEIIFSCLCVNLKK</sequence>
<dbReference type="Pfam" id="PF02517">
    <property type="entry name" value="Rce1-like"/>
    <property type="match status" value="1"/>
</dbReference>
<proteinExistence type="predicted"/>
<evidence type="ECO:0000256" key="1">
    <source>
        <dbReference type="SAM" id="Phobius"/>
    </source>
</evidence>
<feature type="transmembrane region" description="Helical" evidence="1">
    <location>
        <begin position="195"/>
        <end position="214"/>
    </location>
</feature>
<dbReference type="Proteomes" id="UP000631576">
    <property type="component" value="Unassembled WGS sequence"/>
</dbReference>
<feature type="transmembrane region" description="Helical" evidence="1">
    <location>
        <begin position="220"/>
        <end position="238"/>
    </location>
</feature>
<feature type="transmembrane region" description="Helical" evidence="1">
    <location>
        <begin position="76"/>
        <end position="95"/>
    </location>
</feature>
<keyword evidence="1" id="KW-1133">Transmembrane helix</keyword>
<gene>
    <name evidence="3" type="ORF">H8S40_13155</name>
</gene>
<protein>
    <submittedName>
        <fullName evidence="3">CPBP family intramembrane metalloprotease</fullName>
    </submittedName>
</protein>
<dbReference type="InterPro" id="IPR003675">
    <property type="entry name" value="Rce1/LyrA-like_dom"/>
</dbReference>
<feature type="domain" description="CAAX prenyl protease 2/Lysostaphin resistance protein A-like" evidence="2">
    <location>
        <begin position="108"/>
        <end position="207"/>
    </location>
</feature>
<evidence type="ECO:0000313" key="4">
    <source>
        <dbReference type="Proteomes" id="UP000631576"/>
    </source>
</evidence>
<keyword evidence="1" id="KW-0472">Membrane</keyword>
<feature type="transmembrane region" description="Helical" evidence="1">
    <location>
        <begin position="101"/>
        <end position="119"/>
    </location>
</feature>
<organism evidence="3 4">
    <name type="scientific">Ruminococcus hominis</name>
    <dbReference type="NCBI Taxonomy" id="2763065"/>
    <lineage>
        <taxon>Bacteria</taxon>
        <taxon>Bacillati</taxon>
        <taxon>Bacillota</taxon>
        <taxon>Clostridia</taxon>
        <taxon>Eubacteriales</taxon>
        <taxon>Oscillospiraceae</taxon>
        <taxon>Ruminococcus</taxon>
    </lineage>
</organism>
<dbReference type="PANTHER" id="PTHR35797">
    <property type="entry name" value="PROTEASE-RELATED"/>
    <property type="match status" value="1"/>
</dbReference>
<feature type="transmembrane region" description="Helical" evidence="1">
    <location>
        <begin position="7"/>
        <end position="30"/>
    </location>
</feature>
<comment type="caution">
    <text evidence="3">The sequence shown here is derived from an EMBL/GenBank/DDBJ whole genome shotgun (WGS) entry which is preliminary data.</text>
</comment>
<name>A0ABR7GCK5_9FIRM</name>
<feature type="transmembrane region" description="Helical" evidence="1">
    <location>
        <begin position="171"/>
        <end position="188"/>
    </location>
</feature>
<dbReference type="PANTHER" id="PTHR35797:SF1">
    <property type="entry name" value="PROTEASE"/>
    <property type="match status" value="1"/>
</dbReference>
<feature type="transmembrane region" description="Helical" evidence="1">
    <location>
        <begin position="140"/>
        <end position="159"/>
    </location>
</feature>
<dbReference type="GO" id="GO:0008237">
    <property type="term" value="F:metallopeptidase activity"/>
    <property type="evidence" value="ECO:0007669"/>
    <property type="project" value="UniProtKB-KW"/>
</dbReference>
<feature type="transmembrane region" description="Helical" evidence="1">
    <location>
        <begin position="36"/>
        <end position="56"/>
    </location>
</feature>
<dbReference type="InterPro" id="IPR042150">
    <property type="entry name" value="MmRce1-like"/>
</dbReference>
<dbReference type="EMBL" id="JACOPE010000001">
    <property type="protein sequence ID" value="MBC5684466.1"/>
    <property type="molecule type" value="Genomic_DNA"/>
</dbReference>
<evidence type="ECO:0000313" key="3">
    <source>
        <dbReference type="EMBL" id="MBC5684466.1"/>
    </source>
</evidence>
<keyword evidence="3" id="KW-0378">Hydrolase</keyword>
<reference evidence="3 4" key="1">
    <citation type="submission" date="2020-08" db="EMBL/GenBank/DDBJ databases">
        <title>Genome public.</title>
        <authorList>
            <person name="Liu C."/>
            <person name="Sun Q."/>
        </authorList>
    </citation>
    <scope>NUCLEOTIDE SEQUENCE [LARGE SCALE GENOMIC DNA]</scope>
    <source>
        <strain evidence="3 4">NSJ-13</strain>
    </source>
</reference>
<keyword evidence="4" id="KW-1185">Reference proteome</keyword>
<evidence type="ECO:0000259" key="2">
    <source>
        <dbReference type="Pfam" id="PF02517"/>
    </source>
</evidence>
<keyword evidence="1" id="KW-0812">Transmembrane</keyword>
<accession>A0ABR7GCK5</accession>
<keyword evidence="3" id="KW-0645">Protease</keyword>
<keyword evidence="3" id="KW-0482">Metalloprotease</keyword>